<evidence type="ECO:0000313" key="2">
    <source>
        <dbReference type="EnsemblPlants" id="OMERI03G21470.2"/>
    </source>
</evidence>
<dbReference type="Proteomes" id="UP000008021">
    <property type="component" value="Chromosome 3"/>
</dbReference>
<name>A0A0E0D2Y1_9ORYZ</name>
<evidence type="ECO:0000256" key="1">
    <source>
        <dbReference type="SAM" id="MobiDB-lite"/>
    </source>
</evidence>
<feature type="compositionally biased region" description="Pro residues" evidence="1">
    <location>
        <begin position="35"/>
        <end position="46"/>
    </location>
</feature>
<keyword evidence="3" id="KW-1185">Reference proteome</keyword>
<feature type="region of interest" description="Disordered" evidence="1">
    <location>
        <begin position="1"/>
        <end position="137"/>
    </location>
</feature>
<proteinExistence type="predicted"/>
<organism evidence="2">
    <name type="scientific">Oryza meridionalis</name>
    <dbReference type="NCBI Taxonomy" id="40149"/>
    <lineage>
        <taxon>Eukaryota</taxon>
        <taxon>Viridiplantae</taxon>
        <taxon>Streptophyta</taxon>
        <taxon>Embryophyta</taxon>
        <taxon>Tracheophyta</taxon>
        <taxon>Spermatophyta</taxon>
        <taxon>Magnoliopsida</taxon>
        <taxon>Liliopsida</taxon>
        <taxon>Poales</taxon>
        <taxon>Poaceae</taxon>
        <taxon>BOP clade</taxon>
        <taxon>Oryzoideae</taxon>
        <taxon>Oryzeae</taxon>
        <taxon>Oryzinae</taxon>
        <taxon>Oryza</taxon>
    </lineage>
</organism>
<dbReference type="EnsemblPlants" id="OMERI03G21470.2">
    <property type="protein sequence ID" value="OMERI03G21470.2"/>
    <property type="gene ID" value="OMERI03G21470"/>
</dbReference>
<dbReference type="HOGENOM" id="CLU_1868384_0_0_1"/>
<reference evidence="2" key="1">
    <citation type="submission" date="2015-04" db="UniProtKB">
        <authorList>
            <consortium name="EnsemblPlants"/>
        </authorList>
    </citation>
    <scope>IDENTIFICATION</scope>
</reference>
<reference evidence="2" key="2">
    <citation type="submission" date="2018-05" db="EMBL/GenBank/DDBJ databases">
        <title>OmerRS3 (Oryza meridionalis Reference Sequence Version 3).</title>
        <authorList>
            <person name="Zhang J."/>
            <person name="Kudrna D."/>
            <person name="Lee S."/>
            <person name="Talag J."/>
            <person name="Welchert J."/>
            <person name="Wing R.A."/>
        </authorList>
    </citation>
    <scope>NUCLEOTIDE SEQUENCE [LARGE SCALE GENOMIC DNA]</scope>
    <source>
        <strain evidence="2">cv. OR44</strain>
    </source>
</reference>
<accession>A0A0E0D2Y1</accession>
<dbReference type="Gramene" id="OMERI03G21470.2">
    <property type="protein sequence ID" value="OMERI03G21470.2"/>
    <property type="gene ID" value="OMERI03G21470"/>
</dbReference>
<protein>
    <submittedName>
        <fullName evidence="2">Uncharacterized protein</fullName>
    </submittedName>
</protein>
<dbReference type="AlphaFoldDB" id="A0A0E0D2Y1"/>
<sequence>MGSWINSFPLPMREREKGTNHLSNRGFSPHRAPAMPYPRPLPPPLHSAPALPSQRRAPALSSPRLLRCCPSSTTPLPLPRRLAPLPEPRCQGAVDTSSSGLRQAASPLCMHRTSPSIPRSPATIDPSPSGLRRPASA</sequence>
<evidence type="ECO:0000313" key="3">
    <source>
        <dbReference type="Proteomes" id="UP000008021"/>
    </source>
</evidence>